<reference evidence="1" key="1">
    <citation type="submission" date="2021-02" db="EMBL/GenBank/DDBJ databases">
        <authorList>
            <person name="Palmer J.M."/>
        </authorList>
    </citation>
    <scope>NUCLEOTIDE SEQUENCE</scope>
    <source>
        <strain evidence="1">SCRP734</strain>
    </source>
</reference>
<name>A0A8T1W1G1_9STRA</name>
<dbReference type="OrthoDB" id="99247at2759"/>
<organism evidence="1 2">
    <name type="scientific">Phytophthora pseudosyringae</name>
    <dbReference type="NCBI Taxonomy" id="221518"/>
    <lineage>
        <taxon>Eukaryota</taxon>
        <taxon>Sar</taxon>
        <taxon>Stramenopiles</taxon>
        <taxon>Oomycota</taxon>
        <taxon>Peronosporomycetes</taxon>
        <taxon>Peronosporales</taxon>
        <taxon>Peronosporaceae</taxon>
        <taxon>Phytophthora</taxon>
    </lineage>
</organism>
<keyword evidence="2" id="KW-1185">Reference proteome</keyword>
<proteinExistence type="predicted"/>
<accession>A0A8T1W1G1</accession>
<comment type="caution">
    <text evidence="1">The sequence shown here is derived from an EMBL/GenBank/DDBJ whole genome shotgun (WGS) entry which is preliminary data.</text>
</comment>
<dbReference type="AlphaFoldDB" id="A0A8T1W1G1"/>
<gene>
    <name evidence="1" type="ORF">PHYPSEUDO_001049</name>
</gene>
<dbReference type="Proteomes" id="UP000694044">
    <property type="component" value="Unassembled WGS sequence"/>
</dbReference>
<evidence type="ECO:0000313" key="1">
    <source>
        <dbReference type="EMBL" id="KAG7385804.1"/>
    </source>
</evidence>
<dbReference type="EMBL" id="JAGDFM010000114">
    <property type="protein sequence ID" value="KAG7385804.1"/>
    <property type="molecule type" value="Genomic_DNA"/>
</dbReference>
<evidence type="ECO:0008006" key="3">
    <source>
        <dbReference type="Google" id="ProtNLM"/>
    </source>
</evidence>
<sequence length="469" mass="53292">MEGHELRELRVELKAARSDVKRYASYALRLQQELAREKQKREECDTGDDFLVEEDARSPDWNEKYTETSTWDKAVGKSRKEHDAWSRQIAQVVQMLDGRRGEAVEGQEKGATHDNQVEERVETVVQLLGPFLQRQKRLIGEIGRENAKLRDMVRARPTRRALLTSQLEVERLQRSVQKLRARGDDAGGREARSDVPVQANVVENVAGGESSLSQRIMEERLLQMLRVNTENSATHHKYLKGKLRCYLSLDSARLAAKTQDLSEAGILERVGRICSDMVASCCYALEVEDVAELPSCVVKAHELARVSTTYQDFVERIDKLLKRFDKDAFYSIRAKSTAKTSCHEALEMHGMPRFQVLAHVNDMLVELDARRDQMKPPGSKAHEVLLAIMKLLQVPRIDQLAPTIRRLVDNMQAEQEFQRGLCELFGLDESANRRQILHVASVLFGELGFLTGNAPLRERSTASPTHPRS</sequence>
<protein>
    <recommendedName>
        <fullName evidence="3">Centrosomal protein of 70 kDa</fullName>
    </recommendedName>
</protein>
<evidence type="ECO:0000313" key="2">
    <source>
        <dbReference type="Proteomes" id="UP000694044"/>
    </source>
</evidence>